<name>A0A2R6BCT4_9ARCH</name>
<dbReference type="Proteomes" id="UP000241284">
    <property type="component" value="Unassembled WGS sequence"/>
</dbReference>
<evidence type="ECO:0000313" key="2">
    <source>
        <dbReference type="Proteomes" id="UP000241284"/>
    </source>
</evidence>
<protein>
    <submittedName>
        <fullName evidence="1">Uncharacterized protein</fullName>
    </submittedName>
</protein>
<evidence type="ECO:0000313" key="1">
    <source>
        <dbReference type="EMBL" id="PSN96447.1"/>
    </source>
</evidence>
<sequence length="75" mass="7641">MNAVVVVVLCVVLVGLEAVVVCVTLVVGVDTLVVEVVGVDGCVGRVAKTAAAIMITITTNITTVHPPRDGPDFLV</sequence>
<proteinExistence type="predicted"/>
<accession>A0A2R6BCT4</accession>
<organism evidence="1 2">
    <name type="scientific">Candidatus Marsarchaeota G2 archaeon ECH_B_2</name>
    <dbReference type="NCBI Taxonomy" id="1978160"/>
    <lineage>
        <taxon>Archaea</taxon>
        <taxon>Candidatus Marsarchaeota</taxon>
        <taxon>Candidatus Marsarchaeota group 2</taxon>
    </lineage>
</organism>
<comment type="caution">
    <text evidence="1">The sequence shown here is derived from an EMBL/GenBank/DDBJ whole genome shotgun (WGS) entry which is preliminary data.</text>
</comment>
<dbReference type="AlphaFoldDB" id="A0A2R6BCT4"/>
<gene>
    <name evidence="1" type="ORF">B9Q06_02110</name>
</gene>
<dbReference type="EMBL" id="NEXH01000002">
    <property type="protein sequence ID" value="PSN96447.1"/>
    <property type="molecule type" value="Genomic_DNA"/>
</dbReference>
<reference evidence="1 2" key="1">
    <citation type="submission" date="2017-04" db="EMBL/GenBank/DDBJ databases">
        <title>Novel microbial lineages endemic to geothermal iron-oxide mats fill important gaps in the evolutionary history of Archaea.</title>
        <authorList>
            <person name="Jay Z.J."/>
            <person name="Beam J.P."/>
            <person name="Dlakic M."/>
            <person name="Rusch D.B."/>
            <person name="Kozubal M.A."/>
            <person name="Inskeep W.P."/>
        </authorList>
    </citation>
    <scope>NUCLEOTIDE SEQUENCE [LARGE SCALE GENOMIC DNA]</scope>
    <source>
        <strain evidence="1">ECH_B_2</strain>
    </source>
</reference>